<dbReference type="OrthoDB" id="6783070at2759"/>
<sequence length="96" mass="11190">MHWQMYKYASHQKRKKKYDLECRFCEVSNTTGQGLTDLILNFLKESKINTADKRGQGYDYGANMKGKHNDLQKKILVTNPRALFCLLCLKPYTALI</sequence>
<proteinExistence type="predicted"/>
<dbReference type="PANTHER" id="PTHR45749:SF35">
    <property type="entry name" value="AC-LIKE TRANSPOSASE-RELATED"/>
    <property type="match status" value="1"/>
</dbReference>
<gene>
    <name evidence="1" type="ORF">DIABBA_LOCUS10502</name>
</gene>
<dbReference type="PANTHER" id="PTHR45749">
    <property type="match status" value="1"/>
</dbReference>
<keyword evidence="2" id="KW-1185">Reference proteome</keyword>
<protein>
    <recommendedName>
        <fullName evidence="3">DUF4371 domain-containing protein</fullName>
    </recommendedName>
</protein>
<accession>A0A9N9XFF4</accession>
<dbReference type="AlphaFoldDB" id="A0A9N9XFF4"/>
<evidence type="ECO:0000313" key="2">
    <source>
        <dbReference type="Proteomes" id="UP001153709"/>
    </source>
</evidence>
<name>A0A9N9XFF4_DIABA</name>
<dbReference type="Proteomes" id="UP001153709">
    <property type="component" value="Chromosome 7"/>
</dbReference>
<evidence type="ECO:0008006" key="3">
    <source>
        <dbReference type="Google" id="ProtNLM"/>
    </source>
</evidence>
<evidence type="ECO:0000313" key="1">
    <source>
        <dbReference type="EMBL" id="CAG9837531.1"/>
    </source>
</evidence>
<dbReference type="EMBL" id="OU898282">
    <property type="protein sequence ID" value="CAG9837531.1"/>
    <property type="molecule type" value="Genomic_DNA"/>
</dbReference>
<reference evidence="1" key="1">
    <citation type="submission" date="2022-01" db="EMBL/GenBank/DDBJ databases">
        <authorList>
            <person name="King R."/>
        </authorList>
    </citation>
    <scope>NUCLEOTIDE SEQUENCE</scope>
</reference>
<organism evidence="1 2">
    <name type="scientific">Diabrotica balteata</name>
    <name type="common">Banded cucumber beetle</name>
    <dbReference type="NCBI Taxonomy" id="107213"/>
    <lineage>
        <taxon>Eukaryota</taxon>
        <taxon>Metazoa</taxon>
        <taxon>Ecdysozoa</taxon>
        <taxon>Arthropoda</taxon>
        <taxon>Hexapoda</taxon>
        <taxon>Insecta</taxon>
        <taxon>Pterygota</taxon>
        <taxon>Neoptera</taxon>
        <taxon>Endopterygota</taxon>
        <taxon>Coleoptera</taxon>
        <taxon>Polyphaga</taxon>
        <taxon>Cucujiformia</taxon>
        <taxon>Chrysomeloidea</taxon>
        <taxon>Chrysomelidae</taxon>
        <taxon>Galerucinae</taxon>
        <taxon>Diabroticina</taxon>
        <taxon>Diabroticites</taxon>
        <taxon>Diabrotica</taxon>
    </lineage>
</organism>